<name>A0ABT2ABU6_9BURK</name>
<dbReference type="CDD" id="cd01104">
    <property type="entry name" value="HTH_MlrA-CarA"/>
    <property type="match status" value="1"/>
</dbReference>
<evidence type="ECO:0000313" key="5">
    <source>
        <dbReference type="Proteomes" id="UP001205560"/>
    </source>
</evidence>
<reference evidence="4 5" key="1">
    <citation type="submission" date="2022-08" db="EMBL/GenBank/DDBJ databases">
        <title>Reclassification of Massilia species as members of the genera Telluria, Duganella, Pseudoduganella, Mokoshia gen. nov. and Zemynaea gen. nov. using orthogonal and non-orthogonal genome-based approaches.</title>
        <authorList>
            <person name="Bowman J.P."/>
        </authorList>
    </citation>
    <scope>NUCLEOTIDE SEQUENCE [LARGE SCALE GENOMIC DNA]</scope>
    <source>
        <strain evidence="4 5">LMG 28164</strain>
    </source>
</reference>
<dbReference type="InterPro" id="IPR009061">
    <property type="entry name" value="DNA-bd_dom_put_sf"/>
</dbReference>
<dbReference type="PANTHER" id="PTHR30204">
    <property type="entry name" value="REDOX-CYCLING DRUG-SENSING TRANSCRIPTIONAL ACTIVATOR SOXR"/>
    <property type="match status" value="1"/>
</dbReference>
<dbReference type="RefSeq" id="WP_258847038.1">
    <property type="nucleotide sequence ID" value="NZ_JANUGX010000025.1"/>
</dbReference>
<keyword evidence="5" id="KW-1185">Reference proteome</keyword>
<sequence>MTTTPSTTFSIAAVERETRLSKDVLRVWERRYGFPQPVRDANGERCYPAEQVERLRLMKRLMDQGHRPGALAAMAHDELSALAVPQRAATPARAAQSAAIARLLDEIRAREPGVFRHALRQALARQGLENFVEQTMAPLATAVGDCWENGSFDVFDEHFFTEAAQQQLRQAIADLPVARHGPRILLTTVSGEAHGLGLLMAEALFSLEGATCISLGTETPLLDIARAASAYGTDVVALSFSAAYARRQVTPVLTQLRQALPAEVELWAGGAGVARLEGIAGVRLLPTLESGRQALALVK</sequence>
<accession>A0ABT2ABU6</accession>
<dbReference type="EMBL" id="JANUGX010000025">
    <property type="protein sequence ID" value="MCS0591270.1"/>
    <property type="molecule type" value="Genomic_DNA"/>
</dbReference>
<dbReference type="Gene3D" id="3.40.50.280">
    <property type="entry name" value="Cobalamin-binding domain"/>
    <property type="match status" value="1"/>
</dbReference>
<dbReference type="InterPro" id="IPR036594">
    <property type="entry name" value="Meth_synthase_dom"/>
</dbReference>
<protein>
    <submittedName>
        <fullName evidence="4">MerR family transcriptional regulator</fullName>
    </submittedName>
</protein>
<keyword evidence="1" id="KW-0238">DNA-binding</keyword>
<dbReference type="InterPro" id="IPR000551">
    <property type="entry name" value="MerR-type_HTH_dom"/>
</dbReference>
<dbReference type="PANTHER" id="PTHR30204:SF97">
    <property type="entry name" value="MERR FAMILY REGULATORY PROTEIN"/>
    <property type="match status" value="1"/>
</dbReference>
<gene>
    <name evidence="4" type="ORF">NX782_18950</name>
</gene>
<dbReference type="SUPFAM" id="SSF52242">
    <property type="entry name" value="Cobalamin (vitamin B12)-binding domain"/>
    <property type="match status" value="1"/>
</dbReference>
<evidence type="ECO:0000259" key="2">
    <source>
        <dbReference type="PROSITE" id="PS50937"/>
    </source>
</evidence>
<dbReference type="Gene3D" id="1.10.1240.10">
    <property type="entry name" value="Methionine synthase domain"/>
    <property type="match status" value="1"/>
</dbReference>
<dbReference type="Gene3D" id="1.10.1660.10">
    <property type="match status" value="1"/>
</dbReference>
<dbReference type="InterPro" id="IPR036724">
    <property type="entry name" value="Cobalamin-bd_sf"/>
</dbReference>
<evidence type="ECO:0000313" key="4">
    <source>
        <dbReference type="EMBL" id="MCS0591270.1"/>
    </source>
</evidence>
<organism evidence="4 5">
    <name type="scientific">Massilia norwichensis</name>
    <dbReference type="NCBI Taxonomy" id="1442366"/>
    <lineage>
        <taxon>Bacteria</taxon>
        <taxon>Pseudomonadati</taxon>
        <taxon>Pseudomonadota</taxon>
        <taxon>Betaproteobacteria</taxon>
        <taxon>Burkholderiales</taxon>
        <taxon>Oxalobacteraceae</taxon>
        <taxon>Telluria group</taxon>
        <taxon>Massilia</taxon>
    </lineage>
</organism>
<dbReference type="SUPFAM" id="SSF46955">
    <property type="entry name" value="Putative DNA-binding domain"/>
    <property type="match status" value="1"/>
</dbReference>
<dbReference type="CDD" id="cd02065">
    <property type="entry name" value="B12-binding_like"/>
    <property type="match status" value="1"/>
</dbReference>
<proteinExistence type="predicted"/>
<dbReference type="Proteomes" id="UP001205560">
    <property type="component" value="Unassembled WGS sequence"/>
</dbReference>
<dbReference type="Pfam" id="PF13411">
    <property type="entry name" value="MerR_1"/>
    <property type="match status" value="1"/>
</dbReference>
<evidence type="ECO:0000256" key="1">
    <source>
        <dbReference type="ARBA" id="ARBA00023125"/>
    </source>
</evidence>
<dbReference type="PROSITE" id="PS51332">
    <property type="entry name" value="B12_BINDING"/>
    <property type="match status" value="1"/>
</dbReference>
<dbReference type="Pfam" id="PF02607">
    <property type="entry name" value="B12-binding_2"/>
    <property type="match status" value="1"/>
</dbReference>
<dbReference type="PROSITE" id="PS50937">
    <property type="entry name" value="HTH_MERR_2"/>
    <property type="match status" value="1"/>
</dbReference>
<evidence type="ECO:0000259" key="3">
    <source>
        <dbReference type="PROSITE" id="PS51332"/>
    </source>
</evidence>
<dbReference type="SMART" id="SM00422">
    <property type="entry name" value="HTH_MERR"/>
    <property type="match status" value="1"/>
</dbReference>
<comment type="caution">
    <text evidence="4">The sequence shown here is derived from an EMBL/GenBank/DDBJ whole genome shotgun (WGS) entry which is preliminary data.</text>
</comment>
<dbReference type="InterPro" id="IPR047057">
    <property type="entry name" value="MerR_fam"/>
</dbReference>
<dbReference type="InterPro" id="IPR003759">
    <property type="entry name" value="Cbl-bd_cap"/>
</dbReference>
<feature type="domain" description="B12-binding" evidence="3">
    <location>
        <begin position="181"/>
        <end position="299"/>
    </location>
</feature>
<feature type="domain" description="HTH merR-type" evidence="2">
    <location>
        <begin position="8"/>
        <end position="77"/>
    </location>
</feature>
<dbReference type="InterPro" id="IPR006158">
    <property type="entry name" value="Cobalamin-bd"/>
</dbReference>